<protein>
    <recommendedName>
        <fullName evidence="1">protein-serine/threonine phosphatase</fullName>
        <ecNumber evidence="1">3.1.3.16</ecNumber>
    </recommendedName>
</protein>
<evidence type="ECO:0000256" key="3">
    <source>
        <dbReference type="SAM" id="SignalP"/>
    </source>
</evidence>
<reference evidence="4" key="1">
    <citation type="submission" date="2023-07" db="EMBL/GenBank/DDBJ databases">
        <title>A chromosome-level genome assembly of Lolium multiflorum.</title>
        <authorList>
            <person name="Chen Y."/>
            <person name="Copetti D."/>
            <person name="Kolliker R."/>
            <person name="Studer B."/>
        </authorList>
    </citation>
    <scope>NUCLEOTIDE SEQUENCE</scope>
    <source>
        <strain evidence="4">02402/16</strain>
        <tissue evidence="4">Leaf</tissue>
    </source>
</reference>
<dbReference type="InterPro" id="IPR036457">
    <property type="entry name" value="PPM-type-like_dom_sf"/>
</dbReference>
<evidence type="ECO:0000313" key="4">
    <source>
        <dbReference type="EMBL" id="KAK1601652.1"/>
    </source>
</evidence>
<dbReference type="EMBL" id="JAUUTY010000382">
    <property type="protein sequence ID" value="KAK1601652.1"/>
    <property type="molecule type" value="Genomic_DNA"/>
</dbReference>
<accession>A0AAD8VBL7</accession>
<keyword evidence="5" id="KW-1185">Reference proteome</keyword>
<name>A0AAD8VBL7_LOLMU</name>
<sequence length="110" mass="12129">MHQRRGIVTGLLLSQLIRLYSIITEICDISLLQKTTVTDDSLSAVCEKMLHRCLAPEAGRDRCDNITVIVVQLKKPTQSAATTSSAEQCASTTKELWPIEPNDLKSMSTP</sequence>
<dbReference type="SUPFAM" id="SSF81606">
    <property type="entry name" value="PP2C-like"/>
    <property type="match status" value="1"/>
</dbReference>
<dbReference type="Gene3D" id="3.60.40.10">
    <property type="entry name" value="PPM-type phosphatase domain"/>
    <property type="match status" value="1"/>
</dbReference>
<dbReference type="GO" id="GO:0004722">
    <property type="term" value="F:protein serine/threonine phosphatase activity"/>
    <property type="evidence" value="ECO:0007669"/>
    <property type="project" value="UniProtKB-EC"/>
</dbReference>
<evidence type="ECO:0000313" key="5">
    <source>
        <dbReference type="Proteomes" id="UP001231189"/>
    </source>
</evidence>
<dbReference type="Proteomes" id="UP001231189">
    <property type="component" value="Unassembled WGS sequence"/>
</dbReference>
<comment type="caution">
    <text evidence="4">The sequence shown here is derived from an EMBL/GenBank/DDBJ whole genome shotgun (WGS) entry which is preliminary data.</text>
</comment>
<proteinExistence type="predicted"/>
<dbReference type="EC" id="3.1.3.16" evidence="1"/>
<organism evidence="4 5">
    <name type="scientific">Lolium multiflorum</name>
    <name type="common">Italian ryegrass</name>
    <name type="synonym">Lolium perenne subsp. multiflorum</name>
    <dbReference type="NCBI Taxonomy" id="4521"/>
    <lineage>
        <taxon>Eukaryota</taxon>
        <taxon>Viridiplantae</taxon>
        <taxon>Streptophyta</taxon>
        <taxon>Embryophyta</taxon>
        <taxon>Tracheophyta</taxon>
        <taxon>Spermatophyta</taxon>
        <taxon>Magnoliopsida</taxon>
        <taxon>Liliopsida</taxon>
        <taxon>Poales</taxon>
        <taxon>Poaceae</taxon>
        <taxon>BOP clade</taxon>
        <taxon>Pooideae</taxon>
        <taxon>Poodae</taxon>
        <taxon>Poeae</taxon>
        <taxon>Poeae Chloroplast Group 2 (Poeae type)</taxon>
        <taxon>Loliodinae</taxon>
        <taxon>Loliinae</taxon>
        <taxon>Lolium</taxon>
    </lineage>
</organism>
<evidence type="ECO:0000256" key="1">
    <source>
        <dbReference type="ARBA" id="ARBA00013081"/>
    </source>
</evidence>
<feature type="region of interest" description="Disordered" evidence="2">
    <location>
        <begin position="79"/>
        <end position="110"/>
    </location>
</feature>
<dbReference type="AlphaFoldDB" id="A0AAD8VBL7"/>
<feature type="chain" id="PRO_5041950501" description="protein-serine/threonine phosphatase" evidence="3">
    <location>
        <begin position="20"/>
        <end position="110"/>
    </location>
</feature>
<gene>
    <name evidence="4" type="ORF">QYE76_016906</name>
</gene>
<keyword evidence="3" id="KW-0732">Signal</keyword>
<feature type="signal peptide" evidence="3">
    <location>
        <begin position="1"/>
        <end position="19"/>
    </location>
</feature>
<evidence type="ECO:0000256" key="2">
    <source>
        <dbReference type="SAM" id="MobiDB-lite"/>
    </source>
</evidence>
<feature type="compositionally biased region" description="Polar residues" evidence="2">
    <location>
        <begin position="79"/>
        <end position="94"/>
    </location>
</feature>